<dbReference type="SUPFAM" id="SSF55729">
    <property type="entry name" value="Acyl-CoA N-acyltransferases (Nat)"/>
    <property type="match status" value="1"/>
</dbReference>
<gene>
    <name evidence="1" type="ORF">IQ19_05537</name>
</gene>
<evidence type="ECO:0008006" key="3">
    <source>
        <dbReference type="Google" id="ProtNLM"/>
    </source>
</evidence>
<evidence type="ECO:0000313" key="2">
    <source>
        <dbReference type="Proteomes" id="UP000318667"/>
    </source>
</evidence>
<dbReference type="Proteomes" id="UP000318667">
    <property type="component" value="Unassembled WGS sequence"/>
</dbReference>
<sequence length="49" mass="5832">MVVIRRVVLEDARAIAEVHVKSWQETYKGILGRKMCGNCFWVARYKRTY</sequence>
<reference evidence="1 2" key="1">
    <citation type="journal article" date="2015" name="Stand. Genomic Sci.">
        <title>Genomic Encyclopedia of Bacterial and Archaeal Type Strains, Phase III: the genomes of soil and plant-associated and newly described type strains.</title>
        <authorList>
            <person name="Whitman W.B."/>
            <person name="Woyke T."/>
            <person name="Klenk H.P."/>
            <person name="Zhou Y."/>
            <person name="Lilburn T.G."/>
            <person name="Beck B.J."/>
            <person name="De Vos P."/>
            <person name="Vandamme P."/>
            <person name="Eisen J.A."/>
            <person name="Garrity G."/>
            <person name="Hugenholtz P."/>
            <person name="Kyrpides N.C."/>
        </authorList>
    </citation>
    <scope>NUCLEOTIDE SEQUENCE [LARGE SCALE GENOMIC DNA]</scope>
    <source>
        <strain evidence="1 2">CGMCC 1.10115</strain>
    </source>
</reference>
<dbReference type="RefSeq" id="WP_206752428.1">
    <property type="nucleotide sequence ID" value="NZ_JBHOGY010000026.1"/>
</dbReference>
<keyword evidence="2" id="KW-1185">Reference proteome</keyword>
<dbReference type="InterPro" id="IPR016181">
    <property type="entry name" value="Acyl_CoA_acyltransferase"/>
</dbReference>
<dbReference type="AlphaFoldDB" id="A0A562J429"/>
<dbReference type="GeneID" id="65406848"/>
<comment type="caution">
    <text evidence="1">The sequence shown here is derived from an EMBL/GenBank/DDBJ whole genome shotgun (WGS) entry which is preliminary data.</text>
</comment>
<dbReference type="EMBL" id="VLKI01000036">
    <property type="protein sequence ID" value="TWH77887.1"/>
    <property type="molecule type" value="Genomic_DNA"/>
</dbReference>
<proteinExistence type="predicted"/>
<accession>A0A562J429</accession>
<organism evidence="1 2">
    <name type="scientific">Cytobacillus oceanisediminis</name>
    <dbReference type="NCBI Taxonomy" id="665099"/>
    <lineage>
        <taxon>Bacteria</taxon>
        <taxon>Bacillati</taxon>
        <taxon>Bacillota</taxon>
        <taxon>Bacilli</taxon>
        <taxon>Bacillales</taxon>
        <taxon>Bacillaceae</taxon>
        <taxon>Cytobacillus</taxon>
    </lineage>
</organism>
<protein>
    <recommendedName>
        <fullName evidence="3">Acetyltransferase (GNAT) family protein</fullName>
    </recommendedName>
</protein>
<evidence type="ECO:0000313" key="1">
    <source>
        <dbReference type="EMBL" id="TWH77887.1"/>
    </source>
</evidence>
<name>A0A562J429_9BACI</name>
<dbReference type="Gene3D" id="3.40.630.30">
    <property type="match status" value="1"/>
</dbReference>